<proteinExistence type="predicted"/>
<accession>A0ABT7FLQ9</accession>
<protein>
    <submittedName>
        <fullName evidence="2">Uncharacterized protein</fullName>
    </submittedName>
</protein>
<sequence>MNDTLNDEGSFLFDLGVATGAQPAPARDTVNRMTMIASQEPEIPMPEPAFGIVGPSAREPPLRPGSTPSLKASETAPPENVTATANDAMDRIVEQDCAALKDEDLPNHETPSE</sequence>
<dbReference type="Proteomes" id="UP001227126">
    <property type="component" value="Unassembled WGS sequence"/>
</dbReference>
<reference evidence="2 3" key="1">
    <citation type="submission" date="2023-05" db="EMBL/GenBank/DDBJ databases">
        <title>Sedimentitalea sp. nov. JM2-8.</title>
        <authorList>
            <person name="Huang J."/>
        </authorList>
    </citation>
    <scope>NUCLEOTIDE SEQUENCE [LARGE SCALE GENOMIC DNA]</scope>
    <source>
        <strain evidence="2 3">JM2-8</strain>
    </source>
</reference>
<organism evidence="2 3">
    <name type="scientific">Sedimentitalea xiamensis</name>
    <dbReference type="NCBI Taxonomy" id="3050037"/>
    <lineage>
        <taxon>Bacteria</taxon>
        <taxon>Pseudomonadati</taxon>
        <taxon>Pseudomonadota</taxon>
        <taxon>Alphaproteobacteria</taxon>
        <taxon>Rhodobacterales</taxon>
        <taxon>Paracoccaceae</taxon>
        <taxon>Sedimentitalea</taxon>
    </lineage>
</organism>
<evidence type="ECO:0000313" key="3">
    <source>
        <dbReference type="Proteomes" id="UP001227126"/>
    </source>
</evidence>
<dbReference type="EMBL" id="JASNJE010000073">
    <property type="protein sequence ID" value="MDK3075945.1"/>
    <property type="molecule type" value="Genomic_DNA"/>
</dbReference>
<name>A0ABT7FLQ9_9RHOB</name>
<evidence type="ECO:0000313" key="2">
    <source>
        <dbReference type="EMBL" id="MDK3075945.1"/>
    </source>
</evidence>
<dbReference type="RefSeq" id="WP_284487851.1">
    <property type="nucleotide sequence ID" value="NZ_JASNJE010000073.1"/>
</dbReference>
<keyword evidence="3" id="KW-1185">Reference proteome</keyword>
<comment type="caution">
    <text evidence="2">The sequence shown here is derived from an EMBL/GenBank/DDBJ whole genome shotgun (WGS) entry which is preliminary data.</text>
</comment>
<gene>
    <name evidence="2" type="ORF">QO034_23135</name>
</gene>
<feature type="region of interest" description="Disordered" evidence="1">
    <location>
        <begin position="41"/>
        <end position="80"/>
    </location>
</feature>
<evidence type="ECO:0000256" key="1">
    <source>
        <dbReference type="SAM" id="MobiDB-lite"/>
    </source>
</evidence>